<keyword evidence="4" id="KW-0863">Zinc-finger</keyword>
<dbReference type="InterPro" id="IPR017907">
    <property type="entry name" value="Znf_RING_CS"/>
</dbReference>
<protein>
    <recommendedName>
        <fullName evidence="8">RING-type domain-containing protein</fullName>
    </recommendedName>
</protein>
<organism evidence="9 10">
    <name type="scientific">Rhizoctonia solani</name>
    <dbReference type="NCBI Taxonomy" id="456999"/>
    <lineage>
        <taxon>Eukaryota</taxon>
        <taxon>Fungi</taxon>
        <taxon>Dikarya</taxon>
        <taxon>Basidiomycota</taxon>
        <taxon>Agaricomycotina</taxon>
        <taxon>Agaricomycetes</taxon>
        <taxon>Cantharellales</taxon>
        <taxon>Ceratobasidiaceae</taxon>
        <taxon>Rhizoctonia</taxon>
    </lineage>
</organism>
<keyword evidence="3" id="KW-0677">Repeat</keyword>
<keyword evidence="5" id="KW-0833">Ubl conjugation pathway</keyword>
<dbReference type="GO" id="GO:0016740">
    <property type="term" value="F:transferase activity"/>
    <property type="evidence" value="ECO:0007669"/>
    <property type="project" value="UniProtKB-KW"/>
</dbReference>
<sequence length="326" mass="37138">MGEYTKQEEDNASEGYIVTHAKRCPNTRCRRPIEKINGCDHMTCRRPGGCGHEFCWICLVDYAPILAEGNHKHKPDCRHYVEAHFMLDAQIDEEMHPRTPRSPRCFRRLRSRGIVLVSSPPPIGMEEPACFDAEPPRRHPSRAIERFMVTITETDARVNTLQLSKTRSVPTPSSLLRTEVVSPPRPKASSSRLTTEALSLSTRATTDRDSLEPTRVPRSIRRIMATQLLFGEQAQPPRSELYQPPLLPRPVQPQVPEPSLYCCVTQRCGVAFQEPIIIQDRQTVESPAQDGVTRERLVPEREREERQPSSIPDFESEILLDFVGNR</sequence>
<evidence type="ECO:0000256" key="5">
    <source>
        <dbReference type="ARBA" id="ARBA00022786"/>
    </source>
</evidence>
<evidence type="ECO:0000313" key="10">
    <source>
        <dbReference type="Proteomes" id="UP000663853"/>
    </source>
</evidence>
<reference evidence="9" key="1">
    <citation type="submission" date="2021-01" db="EMBL/GenBank/DDBJ databases">
        <authorList>
            <person name="Kaushik A."/>
        </authorList>
    </citation>
    <scope>NUCLEOTIDE SEQUENCE</scope>
    <source>
        <strain evidence="9">AG6-10EEA</strain>
    </source>
</reference>
<dbReference type="Proteomes" id="UP000663853">
    <property type="component" value="Unassembled WGS sequence"/>
</dbReference>
<dbReference type="PROSITE" id="PS51873">
    <property type="entry name" value="TRIAD"/>
    <property type="match status" value="1"/>
</dbReference>
<dbReference type="Pfam" id="PF22191">
    <property type="entry name" value="IBR_1"/>
    <property type="match status" value="1"/>
</dbReference>
<evidence type="ECO:0000313" key="9">
    <source>
        <dbReference type="EMBL" id="CAE6460309.1"/>
    </source>
</evidence>
<evidence type="ECO:0000256" key="7">
    <source>
        <dbReference type="SAM" id="MobiDB-lite"/>
    </source>
</evidence>
<proteinExistence type="predicted"/>
<evidence type="ECO:0000256" key="1">
    <source>
        <dbReference type="ARBA" id="ARBA00022679"/>
    </source>
</evidence>
<evidence type="ECO:0000259" key="8">
    <source>
        <dbReference type="PROSITE" id="PS51873"/>
    </source>
</evidence>
<evidence type="ECO:0000256" key="4">
    <source>
        <dbReference type="ARBA" id="ARBA00022771"/>
    </source>
</evidence>
<gene>
    <name evidence="9" type="ORF">RDB_LOCUS61124</name>
</gene>
<evidence type="ECO:0000256" key="3">
    <source>
        <dbReference type="ARBA" id="ARBA00022737"/>
    </source>
</evidence>
<dbReference type="EMBL" id="CAJMXA010001426">
    <property type="protein sequence ID" value="CAE6460309.1"/>
    <property type="molecule type" value="Genomic_DNA"/>
</dbReference>
<dbReference type="CDD" id="cd20336">
    <property type="entry name" value="Rcat_RBR"/>
    <property type="match status" value="1"/>
</dbReference>
<evidence type="ECO:0000256" key="2">
    <source>
        <dbReference type="ARBA" id="ARBA00022723"/>
    </source>
</evidence>
<feature type="compositionally biased region" description="Basic and acidic residues" evidence="7">
    <location>
        <begin position="292"/>
        <end position="307"/>
    </location>
</feature>
<keyword evidence="2" id="KW-0479">Metal-binding</keyword>
<dbReference type="Gene3D" id="1.20.120.1750">
    <property type="match status" value="1"/>
</dbReference>
<accession>A0A8H3BNI5</accession>
<dbReference type="AlphaFoldDB" id="A0A8H3BNI5"/>
<dbReference type="PROSITE" id="PS00518">
    <property type="entry name" value="ZF_RING_1"/>
    <property type="match status" value="1"/>
</dbReference>
<feature type="compositionally biased region" description="Polar residues" evidence="7">
    <location>
        <begin position="188"/>
        <end position="204"/>
    </location>
</feature>
<keyword evidence="6" id="KW-0862">Zinc</keyword>
<dbReference type="GO" id="GO:0008270">
    <property type="term" value="F:zinc ion binding"/>
    <property type="evidence" value="ECO:0007669"/>
    <property type="project" value="UniProtKB-KW"/>
</dbReference>
<dbReference type="InterPro" id="IPR044066">
    <property type="entry name" value="TRIAD_supradom"/>
</dbReference>
<dbReference type="SUPFAM" id="SSF57850">
    <property type="entry name" value="RING/U-box"/>
    <property type="match status" value="1"/>
</dbReference>
<feature type="region of interest" description="Disordered" evidence="7">
    <location>
        <begin position="282"/>
        <end position="312"/>
    </location>
</feature>
<keyword evidence="1" id="KW-0808">Transferase</keyword>
<feature type="domain" description="RING-type" evidence="8">
    <location>
        <begin position="1"/>
        <end position="77"/>
    </location>
</feature>
<comment type="caution">
    <text evidence="9">The sequence shown here is derived from an EMBL/GenBank/DDBJ whole genome shotgun (WGS) entry which is preliminary data.</text>
</comment>
<name>A0A8H3BNI5_9AGAM</name>
<feature type="region of interest" description="Disordered" evidence="7">
    <location>
        <begin position="177"/>
        <end position="214"/>
    </location>
</feature>
<evidence type="ECO:0000256" key="6">
    <source>
        <dbReference type="ARBA" id="ARBA00022833"/>
    </source>
</evidence>